<comment type="caution">
    <text evidence="1">The sequence shown here is derived from an EMBL/GenBank/DDBJ whole genome shotgun (WGS) entry which is preliminary data.</text>
</comment>
<protein>
    <submittedName>
        <fullName evidence="1">Uncharacterized protein</fullName>
    </submittedName>
</protein>
<dbReference type="GeneID" id="92035858"/>
<organism evidence="1 2">
    <name type="scientific">Phyllosticta citribraziliensis</name>
    <dbReference type="NCBI Taxonomy" id="989973"/>
    <lineage>
        <taxon>Eukaryota</taxon>
        <taxon>Fungi</taxon>
        <taxon>Dikarya</taxon>
        <taxon>Ascomycota</taxon>
        <taxon>Pezizomycotina</taxon>
        <taxon>Dothideomycetes</taxon>
        <taxon>Dothideomycetes incertae sedis</taxon>
        <taxon>Botryosphaeriales</taxon>
        <taxon>Phyllostictaceae</taxon>
        <taxon>Phyllosticta</taxon>
    </lineage>
</organism>
<accession>A0ABR1LSA0</accession>
<dbReference type="RefSeq" id="XP_066655730.1">
    <property type="nucleotide sequence ID" value="XM_066802952.1"/>
</dbReference>
<name>A0ABR1LSA0_9PEZI</name>
<dbReference type="Proteomes" id="UP001360953">
    <property type="component" value="Unassembled WGS sequence"/>
</dbReference>
<sequence length="106" mass="12261">MLIDFPHQQFPVLMSCVDFDEARPPLYSLEAYRSRTPIKIKTTAAQTAKKPANKNAVYQGYELKDGDDQMWHAKWCLGSWNKSGSNTLLLFEEAGEEERRLLRLRV</sequence>
<proteinExistence type="predicted"/>
<gene>
    <name evidence="1" type="ORF">J3D65DRAFT_666759</name>
</gene>
<evidence type="ECO:0000313" key="2">
    <source>
        <dbReference type="Proteomes" id="UP001360953"/>
    </source>
</evidence>
<dbReference type="EMBL" id="JBBPEH010000005">
    <property type="protein sequence ID" value="KAK7538043.1"/>
    <property type="molecule type" value="Genomic_DNA"/>
</dbReference>
<keyword evidence="2" id="KW-1185">Reference proteome</keyword>
<reference evidence="1 2" key="1">
    <citation type="submission" date="2024-04" db="EMBL/GenBank/DDBJ databases">
        <title>Phyllosticta paracitricarpa is synonymous to the EU quarantine fungus P. citricarpa based on phylogenomic analyses.</title>
        <authorList>
            <consortium name="Lawrence Berkeley National Laboratory"/>
            <person name="Van ingen-buijs V.A."/>
            <person name="Van westerhoven A.C."/>
            <person name="Haridas S."/>
            <person name="Skiadas P."/>
            <person name="Martin F."/>
            <person name="Groenewald J.Z."/>
            <person name="Crous P.W."/>
            <person name="Seidl M.F."/>
        </authorList>
    </citation>
    <scope>NUCLEOTIDE SEQUENCE [LARGE SCALE GENOMIC DNA]</scope>
    <source>
        <strain evidence="1 2">CPC 17464</strain>
    </source>
</reference>
<evidence type="ECO:0000313" key="1">
    <source>
        <dbReference type="EMBL" id="KAK7538043.1"/>
    </source>
</evidence>